<proteinExistence type="predicted"/>
<feature type="compositionally biased region" description="Low complexity" evidence="1">
    <location>
        <begin position="183"/>
        <end position="193"/>
    </location>
</feature>
<organism evidence="3 4">
    <name type="scientific">Botryotinia calthae</name>
    <dbReference type="NCBI Taxonomy" id="38488"/>
    <lineage>
        <taxon>Eukaryota</taxon>
        <taxon>Fungi</taxon>
        <taxon>Dikarya</taxon>
        <taxon>Ascomycota</taxon>
        <taxon>Pezizomycotina</taxon>
        <taxon>Leotiomycetes</taxon>
        <taxon>Helotiales</taxon>
        <taxon>Sclerotiniaceae</taxon>
        <taxon>Botryotinia</taxon>
    </lineage>
</organism>
<evidence type="ECO:0000259" key="2">
    <source>
        <dbReference type="SMART" id="SM00355"/>
    </source>
</evidence>
<protein>
    <recommendedName>
        <fullName evidence="2">C2H2-type domain-containing protein</fullName>
    </recommendedName>
</protein>
<feature type="region of interest" description="Disordered" evidence="1">
    <location>
        <begin position="183"/>
        <end position="203"/>
    </location>
</feature>
<comment type="caution">
    <text evidence="3">The sequence shown here is derived from an EMBL/GenBank/DDBJ whole genome shotgun (WGS) entry which is preliminary data.</text>
</comment>
<feature type="domain" description="C2H2-type" evidence="2">
    <location>
        <begin position="344"/>
        <end position="367"/>
    </location>
</feature>
<dbReference type="EMBL" id="PHWZ01000063">
    <property type="protein sequence ID" value="TEY75886.1"/>
    <property type="molecule type" value="Genomic_DNA"/>
</dbReference>
<keyword evidence="4" id="KW-1185">Reference proteome</keyword>
<feature type="domain" description="C2H2-type" evidence="2">
    <location>
        <begin position="297"/>
        <end position="318"/>
    </location>
</feature>
<dbReference type="Proteomes" id="UP000297299">
    <property type="component" value="Unassembled WGS sequence"/>
</dbReference>
<dbReference type="InterPro" id="IPR013087">
    <property type="entry name" value="Znf_C2H2_type"/>
</dbReference>
<dbReference type="OrthoDB" id="10056939at2759"/>
<gene>
    <name evidence="3" type="ORF">BOTCAL_0063g00180</name>
</gene>
<sequence>MWLSLTTERTTQIPAMPAVMNLLQLTDNQEITLNRWASFNLGRPQDGFMAFLMGETGLQQEQIDHWWTSQENTRPNITIKSGEVGLPPQIDACGSESRSFKRAHLDFSDSTSIPLSNNIQDFDAVFSSLIDWSPLEQTWYGFHEAPSTGLMDYHPHENWCDQSSKNGLLHSDTMSFSDTDSVSSISSGYGSSRASDRSSGRTWGTTSTLFSVDEAQEADPTNVPQSFQHHQTIQPAKLASVPKLQYKLADDLDTSEFTTRHHSSESIPRPTTGLRRKSSTNLNSKKLPDIPQKLLRYSCTKCGQRFERKGAKGDWKRHEQTKCEQQKRWYCMSKDPTIQALNIWYCTLCNHADGNRNEMINHLINKHRFQNCWSKPLSERSHPRKDKLRDHLKKHHALSEGSTGWEAWHQDLPEKKAWGCGFCGGCFFTWDARLDHIAEHYEKQGLDVSQWSLTNVIKGLLKQSREWDVLTAWNKTVGHNEKSCTWSDNDALMLQRKLEYREGTPQSLAEEARQLAKRSSHNSIPQTWPLCESNAARLARNLLAGPPRKNSPSRHGSVFHGEASMAHVEHADFGIQINGYGGYI</sequence>
<feature type="domain" description="C2H2-type" evidence="2">
    <location>
        <begin position="418"/>
        <end position="440"/>
    </location>
</feature>
<dbReference type="AlphaFoldDB" id="A0A4Y8D9K7"/>
<accession>A0A4Y8D9K7</accession>
<evidence type="ECO:0000313" key="3">
    <source>
        <dbReference type="EMBL" id="TEY75886.1"/>
    </source>
</evidence>
<evidence type="ECO:0000313" key="4">
    <source>
        <dbReference type="Proteomes" id="UP000297299"/>
    </source>
</evidence>
<name>A0A4Y8D9K7_9HELO</name>
<evidence type="ECO:0000256" key="1">
    <source>
        <dbReference type="SAM" id="MobiDB-lite"/>
    </source>
</evidence>
<dbReference type="SMART" id="SM00355">
    <property type="entry name" value="ZnF_C2H2"/>
    <property type="match status" value="3"/>
</dbReference>
<feature type="region of interest" description="Disordered" evidence="1">
    <location>
        <begin position="255"/>
        <end position="287"/>
    </location>
</feature>
<reference evidence="3 4" key="1">
    <citation type="submission" date="2017-11" db="EMBL/GenBank/DDBJ databases">
        <title>Comparative genomics of Botrytis spp.</title>
        <authorList>
            <person name="Valero-Jimenez C.A."/>
            <person name="Tapia P."/>
            <person name="Veloso J."/>
            <person name="Silva-Moreno E."/>
            <person name="Staats M."/>
            <person name="Valdes J.H."/>
            <person name="Van Kan J.A.L."/>
        </authorList>
    </citation>
    <scope>NUCLEOTIDE SEQUENCE [LARGE SCALE GENOMIC DNA]</scope>
    <source>
        <strain evidence="3 4">MUCL2830</strain>
    </source>
</reference>